<protein>
    <submittedName>
        <fullName evidence="1">Phosphoglycerate mutase-like protein</fullName>
    </submittedName>
</protein>
<evidence type="ECO:0000313" key="1">
    <source>
        <dbReference type="EMBL" id="KAI0084804.1"/>
    </source>
</evidence>
<name>A0ACB8TSJ7_9APHY</name>
<dbReference type="Proteomes" id="UP001055072">
    <property type="component" value="Unassembled WGS sequence"/>
</dbReference>
<dbReference type="EMBL" id="MU274938">
    <property type="protein sequence ID" value="KAI0084804.1"/>
    <property type="molecule type" value="Genomic_DNA"/>
</dbReference>
<accession>A0ACB8TSJ7</accession>
<sequence length="491" mass="53072">MRCGNVALVVTLVALAVSGSHFDPLKHSGPASPYFDAPPRFGVPSMVPPGCVVDRASYIMRHGARFPEPGSFNGWIDLFYKFQNTSFTATGDLTFLPTWIPPVDDEPHEPLFLTSHGAAEAFRLGAELRGRYRLTSGGNNFTVWSAGQQRVVDTATYFLRGYLSQGNYLNSTSSNRGTIFTLPDSVNFTGADSLTPSTSCPNYSGNDGSIKSGAFRTTYQPDIAKRLNKMLKGLALDETDVGVMQDLCGFSFVIDGDRRFCDIFTEKEWLDYEYAHDLNYYYGSGPGNPISGATAFPWVKAIASLLNDTLPANATFTPPSLIISVTHDNNIPPIAAALGILNSSITDPHAFPLSTTEPNPLRTFFASNIVNFLGHVAFERLTCEKQLGEEVQHVAGTVNAVPGAGESSKKYVRVLVNNAVVPLPTCQDGPGRACALADFQTYVQARGEFVGDFVQRCGLGNSTTTIPDTVDFYTNPESVGAHISVEEVPGL</sequence>
<evidence type="ECO:0000313" key="2">
    <source>
        <dbReference type="Proteomes" id="UP001055072"/>
    </source>
</evidence>
<organism evidence="1 2">
    <name type="scientific">Irpex rosettiformis</name>
    <dbReference type="NCBI Taxonomy" id="378272"/>
    <lineage>
        <taxon>Eukaryota</taxon>
        <taxon>Fungi</taxon>
        <taxon>Dikarya</taxon>
        <taxon>Basidiomycota</taxon>
        <taxon>Agaricomycotina</taxon>
        <taxon>Agaricomycetes</taxon>
        <taxon>Polyporales</taxon>
        <taxon>Irpicaceae</taxon>
        <taxon>Irpex</taxon>
    </lineage>
</organism>
<proteinExistence type="predicted"/>
<keyword evidence="2" id="KW-1185">Reference proteome</keyword>
<gene>
    <name evidence="1" type="ORF">BDY19DRAFT_909552</name>
</gene>
<reference evidence="1" key="1">
    <citation type="journal article" date="2021" name="Environ. Microbiol.">
        <title>Gene family expansions and transcriptome signatures uncover fungal adaptations to wood decay.</title>
        <authorList>
            <person name="Hage H."/>
            <person name="Miyauchi S."/>
            <person name="Viragh M."/>
            <person name="Drula E."/>
            <person name="Min B."/>
            <person name="Chaduli D."/>
            <person name="Navarro D."/>
            <person name="Favel A."/>
            <person name="Norest M."/>
            <person name="Lesage-Meessen L."/>
            <person name="Balint B."/>
            <person name="Merenyi Z."/>
            <person name="de Eugenio L."/>
            <person name="Morin E."/>
            <person name="Martinez A.T."/>
            <person name="Baldrian P."/>
            <person name="Stursova M."/>
            <person name="Martinez M.J."/>
            <person name="Novotny C."/>
            <person name="Magnuson J.K."/>
            <person name="Spatafora J.W."/>
            <person name="Maurice S."/>
            <person name="Pangilinan J."/>
            <person name="Andreopoulos W."/>
            <person name="LaButti K."/>
            <person name="Hundley H."/>
            <person name="Na H."/>
            <person name="Kuo A."/>
            <person name="Barry K."/>
            <person name="Lipzen A."/>
            <person name="Henrissat B."/>
            <person name="Riley R."/>
            <person name="Ahrendt S."/>
            <person name="Nagy L.G."/>
            <person name="Grigoriev I.V."/>
            <person name="Martin F."/>
            <person name="Rosso M.N."/>
        </authorList>
    </citation>
    <scope>NUCLEOTIDE SEQUENCE</scope>
    <source>
        <strain evidence="1">CBS 384.51</strain>
    </source>
</reference>
<comment type="caution">
    <text evidence="1">The sequence shown here is derived from an EMBL/GenBank/DDBJ whole genome shotgun (WGS) entry which is preliminary data.</text>
</comment>